<dbReference type="Proteomes" id="UP000298663">
    <property type="component" value="Unassembled WGS sequence"/>
</dbReference>
<dbReference type="SUPFAM" id="SSF48403">
    <property type="entry name" value="Ankyrin repeat"/>
    <property type="match status" value="1"/>
</dbReference>
<dbReference type="Pfam" id="PF01585">
    <property type="entry name" value="G-patch"/>
    <property type="match status" value="1"/>
</dbReference>
<gene>
    <name evidence="3" type="ORF">L596_002804</name>
</gene>
<dbReference type="SMART" id="SM00248">
    <property type="entry name" value="ANK"/>
    <property type="match status" value="2"/>
</dbReference>
<reference evidence="3 4" key="2">
    <citation type="journal article" date="2019" name="G3 (Bethesda)">
        <title>Hybrid Assembly of the Genome of the Entomopathogenic Nematode Steinernema carpocapsae Identifies the X-Chromosome.</title>
        <authorList>
            <person name="Serra L."/>
            <person name="Macchietto M."/>
            <person name="Macias-Munoz A."/>
            <person name="McGill C.J."/>
            <person name="Rodriguez I.M."/>
            <person name="Rodriguez B."/>
            <person name="Murad R."/>
            <person name="Mortazavi A."/>
        </authorList>
    </citation>
    <scope>NUCLEOTIDE SEQUENCE [LARGE SCALE GENOMIC DNA]</scope>
    <source>
        <strain evidence="3 4">ALL</strain>
    </source>
</reference>
<keyword evidence="1" id="KW-0040">ANK repeat</keyword>
<dbReference type="InterPro" id="IPR000467">
    <property type="entry name" value="G_patch_dom"/>
</dbReference>
<dbReference type="EMBL" id="AZBU02000001">
    <property type="protein sequence ID" value="TMS35390.1"/>
    <property type="molecule type" value="Genomic_DNA"/>
</dbReference>
<dbReference type="GO" id="GO:0003676">
    <property type="term" value="F:nucleic acid binding"/>
    <property type="evidence" value="ECO:0007669"/>
    <property type="project" value="InterPro"/>
</dbReference>
<evidence type="ECO:0000313" key="4">
    <source>
        <dbReference type="Proteomes" id="UP000298663"/>
    </source>
</evidence>
<keyword evidence="4" id="KW-1185">Reference proteome</keyword>
<dbReference type="PANTHER" id="PTHR20923:SF1">
    <property type="entry name" value="G PATCH DOMAIN AND ANKYRIN REPEAT-CONTAINING PROTEIN 1"/>
    <property type="match status" value="1"/>
</dbReference>
<dbReference type="InterPro" id="IPR036770">
    <property type="entry name" value="Ankyrin_rpt-contain_sf"/>
</dbReference>
<dbReference type="Pfam" id="PF12796">
    <property type="entry name" value="Ank_2"/>
    <property type="match status" value="1"/>
</dbReference>
<dbReference type="PANTHER" id="PTHR20923">
    <property type="entry name" value="BAT4 PROTEIN-RELATED"/>
    <property type="match status" value="1"/>
</dbReference>
<dbReference type="OrthoDB" id="20282at2759"/>
<sequence>MKDEHGWTPLMCAAAEGHAATVELLVGEGANTTVVDSRGRNAEVLASKFRHCDVMQYLEQVRIHPKIDESDDDIEIIDDERYCKECGISYKDRSHFTSIAHLMEISKPVEASGYGIPEWNIGYRMLQRTGWHEYRGLGKDGKGKRYPIRTAFKRDRKGLGLDKNIVMRVTHPDAHTDRPRYKASKYSAIKLREDEIRKDKKIATKFRQEFS</sequence>
<feature type="repeat" description="ANK" evidence="1">
    <location>
        <begin position="5"/>
        <end position="37"/>
    </location>
</feature>
<evidence type="ECO:0000313" key="3">
    <source>
        <dbReference type="EMBL" id="TMS35390.1"/>
    </source>
</evidence>
<dbReference type="STRING" id="34508.A0A4U8UQB1"/>
<name>A0A4U8UQB1_STECR</name>
<dbReference type="InterPro" id="IPR039146">
    <property type="entry name" value="GPANK1"/>
</dbReference>
<evidence type="ECO:0000256" key="1">
    <source>
        <dbReference type="PROSITE-ProRule" id="PRU00023"/>
    </source>
</evidence>
<dbReference type="InterPro" id="IPR002110">
    <property type="entry name" value="Ankyrin_rpt"/>
</dbReference>
<protein>
    <recommendedName>
        <fullName evidence="2">G-patch domain-containing protein</fullName>
    </recommendedName>
</protein>
<organism evidence="3 4">
    <name type="scientific">Steinernema carpocapsae</name>
    <name type="common">Entomopathogenic nematode</name>
    <dbReference type="NCBI Taxonomy" id="34508"/>
    <lineage>
        <taxon>Eukaryota</taxon>
        <taxon>Metazoa</taxon>
        <taxon>Ecdysozoa</taxon>
        <taxon>Nematoda</taxon>
        <taxon>Chromadorea</taxon>
        <taxon>Rhabditida</taxon>
        <taxon>Tylenchina</taxon>
        <taxon>Panagrolaimomorpha</taxon>
        <taxon>Strongyloidoidea</taxon>
        <taxon>Steinernematidae</taxon>
        <taxon>Steinernema</taxon>
    </lineage>
</organism>
<dbReference type="SMART" id="SM00443">
    <property type="entry name" value="G_patch"/>
    <property type="match status" value="1"/>
</dbReference>
<comment type="caution">
    <text evidence="3">The sequence shown here is derived from an EMBL/GenBank/DDBJ whole genome shotgun (WGS) entry which is preliminary data.</text>
</comment>
<dbReference type="PROSITE" id="PS50297">
    <property type="entry name" value="ANK_REP_REGION"/>
    <property type="match status" value="1"/>
</dbReference>
<reference evidence="3 4" key="1">
    <citation type="journal article" date="2015" name="Genome Biol.">
        <title>Comparative genomics of Steinernema reveals deeply conserved gene regulatory networks.</title>
        <authorList>
            <person name="Dillman A.R."/>
            <person name="Macchietto M."/>
            <person name="Porter C.F."/>
            <person name="Rogers A."/>
            <person name="Williams B."/>
            <person name="Antoshechkin I."/>
            <person name="Lee M.M."/>
            <person name="Goodwin Z."/>
            <person name="Lu X."/>
            <person name="Lewis E.E."/>
            <person name="Goodrich-Blair H."/>
            <person name="Stock S.P."/>
            <person name="Adams B.J."/>
            <person name="Sternberg P.W."/>
            <person name="Mortazavi A."/>
        </authorList>
    </citation>
    <scope>NUCLEOTIDE SEQUENCE [LARGE SCALE GENOMIC DNA]</scope>
    <source>
        <strain evidence="3 4">ALL</strain>
    </source>
</reference>
<feature type="domain" description="G-patch" evidence="2">
    <location>
        <begin position="118"/>
        <end position="164"/>
    </location>
</feature>
<dbReference type="PROSITE" id="PS50088">
    <property type="entry name" value="ANK_REPEAT"/>
    <property type="match status" value="1"/>
</dbReference>
<evidence type="ECO:0000259" key="2">
    <source>
        <dbReference type="PROSITE" id="PS50174"/>
    </source>
</evidence>
<accession>A0A4U8UQB1</accession>
<dbReference type="PROSITE" id="PS50174">
    <property type="entry name" value="G_PATCH"/>
    <property type="match status" value="1"/>
</dbReference>
<dbReference type="AlphaFoldDB" id="A0A4U8UQB1"/>
<proteinExistence type="predicted"/>
<dbReference type="Gene3D" id="1.25.40.20">
    <property type="entry name" value="Ankyrin repeat-containing domain"/>
    <property type="match status" value="1"/>
</dbReference>